<dbReference type="Gramene" id="RZC71412">
    <property type="protein sequence ID" value="RZC71412"/>
    <property type="gene ID" value="C5167_034606"/>
</dbReference>
<dbReference type="InterPro" id="IPR053781">
    <property type="entry name" value="F-box_AtFBL13-like"/>
</dbReference>
<dbReference type="PANTHER" id="PTHR34223:SF51">
    <property type="entry name" value="OS06G0556300 PROTEIN"/>
    <property type="match status" value="1"/>
</dbReference>
<name>A0A4Y7KGA6_PAPSO</name>
<dbReference type="Pfam" id="PF00646">
    <property type="entry name" value="F-box"/>
    <property type="match status" value="1"/>
</dbReference>
<organism evidence="2 3">
    <name type="scientific">Papaver somniferum</name>
    <name type="common">Opium poppy</name>
    <dbReference type="NCBI Taxonomy" id="3469"/>
    <lineage>
        <taxon>Eukaryota</taxon>
        <taxon>Viridiplantae</taxon>
        <taxon>Streptophyta</taxon>
        <taxon>Embryophyta</taxon>
        <taxon>Tracheophyta</taxon>
        <taxon>Spermatophyta</taxon>
        <taxon>Magnoliopsida</taxon>
        <taxon>Ranunculales</taxon>
        <taxon>Papaveraceae</taxon>
        <taxon>Papaveroideae</taxon>
        <taxon>Papaver</taxon>
    </lineage>
</organism>
<keyword evidence="3" id="KW-1185">Reference proteome</keyword>
<dbReference type="InterPro" id="IPR001810">
    <property type="entry name" value="F-box_dom"/>
</dbReference>
<dbReference type="PANTHER" id="PTHR34223">
    <property type="entry name" value="OS11G0201299 PROTEIN"/>
    <property type="match status" value="1"/>
</dbReference>
<dbReference type="InterPro" id="IPR053197">
    <property type="entry name" value="F-box_SCFL_complex_component"/>
</dbReference>
<proteinExistence type="predicted"/>
<feature type="domain" description="F-box" evidence="1">
    <location>
        <begin position="53"/>
        <end position="88"/>
    </location>
</feature>
<dbReference type="AlphaFoldDB" id="A0A4Y7KGA6"/>
<gene>
    <name evidence="2" type="ORF">C5167_034606</name>
</gene>
<sequence>MTNNPQLQVSVIGNKRKRTKIDASALRSQTRIVDEAAAKIESNVMGEAEQDRISALPDSILHYILSSVPTKILASTSALSKRWNCVWTCVPALDFKEAICGLNTIDKIKEFTASVETYLLNRNQESNIQKFIFKCRKYMDTDRITFSGKCEQLFTGCHVLEDLSLYECTFPMREFCISCPMLKNLVINNREGQEAVIGDCVLKINAPNLVSLNYESNFAEDYVLSTFAALVEADFQFFLTGYETMEKKVKQNAAVSKLFGALSQVKCLSIINPHNEALAVSDDLLNKLPTFHKLNRLVLYHVMGDKTVTDLLKASPNLEYLEFCLFQDGPMATLRDFILHFRTSKKLASWNILAIQGS</sequence>
<dbReference type="CDD" id="cd22160">
    <property type="entry name" value="F-box_AtFBL13-like"/>
    <property type="match status" value="1"/>
</dbReference>
<dbReference type="Gene3D" id="1.20.1280.50">
    <property type="match status" value="1"/>
</dbReference>
<dbReference type="InterPro" id="IPR036047">
    <property type="entry name" value="F-box-like_dom_sf"/>
</dbReference>
<dbReference type="Gene3D" id="3.80.10.10">
    <property type="entry name" value="Ribonuclease Inhibitor"/>
    <property type="match status" value="1"/>
</dbReference>
<dbReference type="InterPro" id="IPR032675">
    <property type="entry name" value="LRR_dom_sf"/>
</dbReference>
<evidence type="ECO:0000313" key="3">
    <source>
        <dbReference type="Proteomes" id="UP000316621"/>
    </source>
</evidence>
<reference evidence="2 3" key="1">
    <citation type="journal article" date="2018" name="Science">
        <title>The opium poppy genome and morphinan production.</title>
        <authorList>
            <person name="Guo L."/>
            <person name="Winzer T."/>
            <person name="Yang X."/>
            <person name="Li Y."/>
            <person name="Ning Z."/>
            <person name="He Z."/>
            <person name="Teodor R."/>
            <person name="Lu Y."/>
            <person name="Bowser T.A."/>
            <person name="Graham I.A."/>
            <person name="Ye K."/>
        </authorList>
    </citation>
    <scope>NUCLEOTIDE SEQUENCE [LARGE SCALE GENOMIC DNA]</scope>
    <source>
        <strain evidence="3">cv. HN1</strain>
        <tissue evidence="2">Leaves</tissue>
    </source>
</reference>
<evidence type="ECO:0000313" key="2">
    <source>
        <dbReference type="EMBL" id="RZC71412.1"/>
    </source>
</evidence>
<dbReference type="OMA" id="TIVFHER"/>
<accession>A0A4Y7KGA6</accession>
<protein>
    <recommendedName>
        <fullName evidence="1">F-box domain-containing protein</fullName>
    </recommendedName>
</protein>
<evidence type="ECO:0000259" key="1">
    <source>
        <dbReference type="Pfam" id="PF00646"/>
    </source>
</evidence>
<dbReference type="SUPFAM" id="SSF81383">
    <property type="entry name" value="F-box domain"/>
    <property type="match status" value="1"/>
</dbReference>
<dbReference type="Proteomes" id="UP000316621">
    <property type="component" value="Chromosome 7"/>
</dbReference>
<dbReference type="EMBL" id="CM010721">
    <property type="protein sequence ID" value="RZC71412.1"/>
    <property type="molecule type" value="Genomic_DNA"/>
</dbReference>
<dbReference type="SUPFAM" id="SSF52047">
    <property type="entry name" value="RNI-like"/>
    <property type="match status" value="1"/>
</dbReference>